<dbReference type="STRING" id="105696.A0A1Y2M120"/>
<proteinExistence type="predicted"/>
<dbReference type="PANTHER" id="PTHR37540:SF5">
    <property type="entry name" value="TRANSCRIPTION FACTOR DOMAIN-CONTAINING PROTEIN"/>
    <property type="match status" value="1"/>
</dbReference>
<reference evidence="2 3" key="1">
    <citation type="journal article" date="2017" name="Genome Announc.">
        <title>Genome sequence of the saprophytic ascomycete Epicoccum nigrum ICMP 19927 strain isolated from New Zealand.</title>
        <authorList>
            <person name="Fokin M."/>
            <person name="Fleetwood D."/>
            <person name="Weir B.S."/>
            <person name="Villas-Boas S.G."/>
        </authorList>
    </citation>
    <scope>NUCLEOTIDE SEQUENCE [LARGE SCALE GENOMIC DNA]</scope>
    <source>
        <strain evidence="2 3">ICMP 19927</strain>
    </source>
</reference>
<evidence type="ECO:0000256" key="1">
    <source>
        <dbReference type="SAM" id="MobiDB-lite"/>
    </source>
</evidence>
<feature type="region of interest" description="Disordered" evidence="1">
    <location>
        <begin position="60"/>
        <end position="99"/>
    </location>
</feature>
<evidence type="ECO:0000313" key="3">
    <source>
        <dbReference type="Proteomes" id="UP000193240"/>
    </source>
</evidence>
<keyword evidence="3" id="KW-1185">Reference proteome</keyword>
<feature type="compositionally biased region" description="Polar residues" evidence="1">
    <location>
        <begin position="63"/>
        <end position="75"/>
    </location>
</feature>
<organism evidence="2 3">
    <name type="scientific">Epicoccum nigrum</name>
    <name type="common">Soil fungus</name>
    <name type="synonym">Epicoccum purpurascens</name>
    <dbReference type="NCBI Taxonomy" id="105696"/>
    <lineage>
        <taxon>Eukaryota</taxon>
        <taxon>Fungi</taxon>
        <taxon>Dikarya</taxon>
        <taxon>Ascomycota</taxon>
        <taxon>Pezizomycotina</taxon>
        <taxon>Dothideomycetes</taxon>
        <taxon>Pleosporomycetidae</taxon>
        <taxon>Pleosporales</taxon>
        <taxon>Pleosporineae</taxon>
        <taxon>Didymellaceae</taxon>
        <taxon>Epicoccum</taxon>
    </lineage>
</organism>
<feature type="compositionally biased region" description="Basic and acidic residues" evidence="1">
    <location>
        <begin position="131"/>
        <end position="159"/>
    </location>
</feature>
<gene>
    <name evidence="2" type="ORF">B5807_06275</name>
</gene>
<accession>A0A1Y2M120</accession>
<dbReference type="AlphaFoldDB" id="A0A1Y2M120"/>
<evidence type="ECO:0000313" key="2">
    <source>
        <dbReference type="EMBL" id="OSS49826.1"/>
    </source>
</evidence>
<sequence>MVSSSQSDCFFRSWALDSTAAGIPLFCYTDHRSRIASSSLSPASTIVPDSSLSWNMTPRAEQNPVSNVPRQQRSISPRKIATKASSNAKKDDNGGAATLSWVVGNNPQELKSKKNMTTVRKRAMRAFLETSTKDPRKPRSPVDRHRQASEGSADSRLKTGDQNVAPFETVVVSPASASMPDDQEECTRRLAASSRTPIFTQHSLVLEAQKPTEQITLEGLFERALIIGPRESDQGRPLPYVREECPLFRSFGEGVDPFRTMFQSSYPRVSVERLKFLCARFFGTRAMGQHWIPTVLSSPHTFLSTLGIASAHLDTILERDVESVETSSLRQEVIHLISQNLVNPGQEINDLNVTSLIQLITGEVIGREDISLRINEAGLEQMIRLRGGLNRLGMSGYLASTCSWVSLASAILREQKPNAIYSEYCAAHSAQDYPIDAVIPESPLYRPRTNFETLKTSKSCSTQSLVLLEDIQAMTELFLHPKKPSRRESRTILSLYTDITTKYRPISELQGPNERTKNDFRYEAIRIAAILQATAMMKYLPLSKALPHAAATVASQVSSLYRFPAASQSNDVAASPISPLNMRNDSMTSIAASPSYAASLASSYFDDLRSSISSNTTAHPSIASNFSHPSFSSTSTSVSFSSMSATTSSQLPIYAATFRPSQSLITQTSFDPNPFCEHIAKPTPDASTTLLKDMKVVLESSNMSECWQDMAGVLLWIGLTFGAASHKNGNKVLEKWYSALSMRASILLCFQHPEPIHATMLKMGQVVDALQGEGKSESETSAKRRRV</sequence>
<protein>
    <submittedName>
        <fullName evidence="2">Uncharacterized protein</fullName>
    </submittedName>
</protein>
<dbReference type="EMBL" id="KZ107843">
    <property type="protein sequence ID" value="OSS49826.1"/>
    <property type="molecule type" value="Genomic_DNA"/>
</dbReference>
<dbReference type="PANTHER" id="PTHR37540">
    <property type="entry name" value="TRANSCRIPTION FACTOR (ACR-2), PUTATIVE-RELATED-RELATED"/>
    <property type="match status" value="1"/>
</dbReference>
<feature type="region of interest" description="Disordered" evidence="1">
    <location>
        <begin position="127"/>
        <end position="162"/>
    </location>
</feature>
<name>A0A1Y2M120_EPING</name>
<dbReference type="InParanoid" id="A0A1Y2M120"/>
<dbReference type="Proteomes" id="UP000193240">
    <property type="component" value="Unassembled WGS sequence"/>
</dbReference>